<dbReference type="Pfam" id="PF03009">
    <property type="entry name" value="GDPD"/>
    <property type="match status" value="2"/>
</dbReference>
<dbReference type="SMART" id="SM00237">
    <property type="entry name" value="Calx_beta"/>
    <property type="match status" value="2"/>
</dbReference>
<feature type="region of interest" description="Disordered" evidence="4">
    <location>
        <begin position="2265"/>
        <end position="2348"/>
    </location>
</feature>
<dbReference type="GO" id="GO:0007154">
    <property type="term" value="P:cell communication"/>
    <property type="evidence" value="ECO:0007669"/>
    <property type="project" value="InterPro"/>
</dbReference>
<dbReference type="PROSITE" id="PS51704">
    <property type="entry name" value="GP_PDE"/>
    <property type="match status" value="2"/>
</dbReference>
<dbReference type="InterPro" id="IPR016195">
    <property type="entry name" value="Pol/histidinol_Pase-like"/>
</dbReference>
<dbReference type="PANTHER" id="PTHR46211">
    <property type="entry name" value="GLYCEROPHOSPHORYL DIESTER PHOSPHODIESTERASE"/>
    <property type="match status" value="1"/>
</dbReference>
<dbReference type="InterPro" id="IPR017946">
    <property type="entry name" value="PLC-like_Pdiesterase_TIM-brl"/>
</dbReference>
<feature type="signal peptide" evidence="5">
    <location>
        <begin position="1"/>
        <end position="18"/>
    </location>
</feature>
<keyword evidence="3" id="KW-0106">Calcium</keyword>
<dbReference type="Gene3D" id="3.20.20.140">
    <property type="entry name" value="Metal-dependent hydrolases"/>
    <property type="match status" value="1"/>
</dbReference>
<dbReference type="Proteomes" id="UP000264006">
    <property type="component" value="Chromosome"/>
</dbReference>
<evidence type="ECO:0000256" key="2">
    <source>
        <dbReference type="ARBA" id="ARBA00022737"/>
    </source>
</evidence>
<dbReference type="GO" id="GO:0005975">
    <property type="term" value="P:carbohydrate metabolic process"/>
    <property type="evidence" value="ECO:0007669"/>
    <property type="project" value="UniProtKB-ARBA"/>
</dbReference>
<dbReference type="Pfam" id="PF13620">
    <property type="entry name" value="CarboxypepD_reg"/>
    <property type="match status" value="1"/>
</dbReference>
<evidence type="ECO:0000256" key="4">
    <source>
        <dbReference type="SAM" id="MobiDB-lite"/>
    </source>
</evidence>
<evidence type="ECO:0000256" key="1">
    <source>
        <dbReference type="ARBA" id="ARBA00022729"/>
    </source>
</evidence>
<dbReference type="InterPro" id="IPR013783">
    <property type="entry name" value="Ig-like_fold"/>
</dbReference>
<dbReference type="GO" id="GO:0006629">
    <property type="term" value="P:lipid metabolic process"/>
    <property type="evidence" value="ECO:0007669"/>
    <property type="project" value="InterPro"/>
</dbReference>
<feature type="domain" description="GP-PDE" evidence="6">
    <location>
        <begin position="1322"/>
        <end position="1550"/>
    </location>
</feature>
<accession>A0A346XYQ6</accession>
<dbReference type="InterPro" id="IPR008969">
    <property type="entry name" value="CarboxyPept-like_regulatory"/>
</dbReference>
<dbReference type="SUPFAM" id="SSF51695">
    <property type="entry name" value="PLC-like phosphodiesterases"/>
    <property type="match status" value="2"/>
</dbReference>
<dbReference type="KEGG" id="euz:DVS28_a2674"/>
<dbReference type="Gene3D" id="3.20.20.190">
    <property type="entry name" value="Phosphatidylinositol (PI) phosphodiesterase"/>
    <property type="match status" value="2"/>
</dbReference>
<gene>
    <name evidence="7" type="ORF">DVS28_a2674</name>
</gene>
<evidence type="ECO:0000259" key="6">
    <source>
        <dbReference type="PROSITE" id="PS51704"/>
    </source>
</evidence>
<dbReference type="SUPFAM" id="SSF141072">
    <property type="entry name" value="CalX-like"/>
    <property type="match status" value="4"/>
</dbReference>
<dbReference type="SMART" id="SM00481">
    <property type="entry name" value="POLIIIAc"/>
    <property type="match status" value="1"/>
</dbReference>
<dbReference type="Pfam" id="PF03160">
    <property type="entry name" value="Calx-beta"/>
    <property type="match status" value="4"/>
</dbReference>
<dbReference type="Gene3D" id="2.60.120.560">
    <property type="entry name" value="Exo-inulinase, domain 1"/>
    <property type="match status" value="1"/>
</dbReference>
<dbReference type="GO" id="GO:0008081">
    <property type="term" value="F:phosphoric diester hydrolase activity"/>
    <property type="evidence" value="ECO:0007669"/>
    <property type="project" value="InterPro"/>
</dbReference>
<dbReference type="EMBL" id="CP031165">
    <property type="protein sequence ID" value="AXV07353.1"/>
    <property type="molecule type" value="Genomic_DNA"/>
</dbReference>
<evidence type="ECO:0000256" key="3">
    <source>
        <dbReference type="ARBA" id="ARBA00022837"/>
    </source>
</evidence>
<dbReference type="InterPro" id="IPR030395">
    <property type="entry name" value="GP_PDE_dom"/>
</dbReference>
<dbReference type="PANTHER" id="PTHR46211:SF14">
    <property type="entry name" value="GLYCEROPHOSPHODIESTER PHOSPHODIESTERASE"/>
    <property type="match status" value="1"/>
</dbReference>
<keyword evidence="2" id="KW-0677">Repeat</keyword>
<organism evidence="7 8">
    <name type="scientific">Euzebya pacifica</name>
    <dbReference type="NCBI Taxonomy" id="1608957"/>
    <lineage>
        <taxon>Bacteria</taxon>
        <taxon>Bacillati</taxon>
        <taxon>Actinomycetota</taxon>
        <taxon>Nitriliruptoria</taxon>
        <taxon>Euzebyales</taxon>
    </lineage>
</organism>
<reference evidence="7 8" key="1">
    <citation type="submission" date="2018-09" db="EMBL/GenBank/DDBJ databases">
        <title>Complete genome sequence of Euzebya sp. DY32-46 isolated from seawater of Pacific Ocean.</title>
        <authorList>
            <person name="Xu L."/>
            <person name="Wu Y.-H."/>
            <person name="Xu X.-W."/>
        </authorList>
    </citation>
    <scope>NUCLEOTIDE SEQUENCE [LARGE SCALE GENOMIC DNA]</scope>
    <source>
        <strain evidence="7 8">DY32-46</strain>
    </source>
</reference>
<keyword evidence="1 5" id="KW-0732">Signal</keyword>
<dbReference type="CDD" id="cd07432">
    <property type="entry name" value="PHP_HisPPase"/>
    <property type="match status" value="1"/>
</dbReference>
<dbReference type="Pfam" id="PF04122">
    <property type="entry name" value="CW_binding_2"/>
    <property type="match status" value="3"/>
</dbReference>
<evidence type="ECO:0000313" key="7">
    <source>
        <dbReference type="EMBL" id="AXV07353.1"/>
    </source>
</evidence>
<evidence type="ECO:0000256" key="5">
    <source>
        <dbReference type="SAM" id="SignalP"/>
    </source>
</evidence>
<dbReference type="GO" id="GO:0016020">
    <property type="term" value="C:membrane"/>
    <property type="evidence" value="ECO:0007669"/>
    <property type="project" value="InterPro"/>
</dbReference>
<dbReference type="InterPro" id="IPR003141">
    <property type="entry name" value="Pol/His_phosphatase_N"/>
</dbReference>
<dbReference type="Gene3D" id="2.60.40.10">
    <property type="entry name" value="Immunoglobulins"/>
    <property type="match status" value="1"/>
</dbReference>
<sequence>MRSLLALLVVALLGSVLAAPTPAVAQEPRAGTDVGPSDTTGPSRTQDIGPAVPYAFVRNGVVQANITMTGGAGNNTAGTFEAGAIADLYPRDTDRYEGLDWTETVLSADRVTSAGAADDWNRDGEQLALDDVNVVGDTIVADGCIDASDSVAGCTDDLSISVAYEALAEVPIVKQTITVTNDGAAAVDRTFGYIADPDTNSGGSTDASIAPNGATNPGFVQIPAGGWERNVLYNGALFADGVPAHGIAWFEDEPYALYAGSNFIASAFWDLSVPAGGSAELSWYHIVEYPTDGPDVADAIVQLAADIPQHDDDVIETDERITGRVADVDGAAVAGATVVVRSVGAEEVDRATTRADGTYTLRVPPGTYTLTASKLGHGDGSGSVEVPADDGITEYTVDLELPPGRAHAGDGLVVDGPVRQGQPTDLTIVNDRLAMVVSNGTIDGQLEPVSLGKPLDWAVHGQGDEIDWLHLPWIDEARPTGEDSYQARTVRSEVVEVVDEDDLDRAAIRTTGFYDPDGNGVRDDAISVDVETVFEIETGADHITAESSFTNTGTDPVTLWIGDVIDHDGAGQHSFVPGVGVVTHNDGLDYQPTEPWVAQTGASSGEYGFVYTDLAAADLQVVASGRFVTTQTEVTIPAGGTHTLSRRLVAVDRGDAQEPFEAFRDAYDDHLAELTGVEIELDPGAETLTAGQETTATVVVRNVGEDPITGVDVRLSSAGGGITVLGTALRTIDLAAGESSSQEWTLRADAGGRAQITATVVHDGRERTRTGRIFVNGPGWYWGDNHSHSIHSDGSGTIAENVASARAYGLSWLTATDHNTLSQASDMAAENRDDFVALVGQEITCGDGHSLGYDIGTTNADLIACGTGQSRIDDTNAANGGRGFFYIAHPYYPGLEWDDWGVDGLTGIEVWNGFYPPLHTVNNGAFARWDERLRAGETILGIANSDAHNSGKIGSPHIRACLPQLAADPIVEVQQSGYFYGSNGPDIAMTVDGVPMGGTVHVPATGRTVEVVVTARVDHDVADVLLHVNGDVARTYPGQAPVTGPQTLSHTLDDRTGAVTFTVDVEPGDFLRAEVIAWGDEARDVAQDYRAFGFTNPVFVAEGDPASDTTPLEACTVTVDEPGPEEPYRLEENFDDIPDGELPDGWNPAVGTWRVEDGRLVGGTTTEAIDRLTFGEHRENFRFEATIQFRERANASRWTGLIVDIAPDGTVPWWHAVMRSGSTAGNGLEWATRTASNGWSVPTSSAAPFDVGVGNDVRFAVEVRGNRGILFLDGQEVLRYGGIERSDAGVLGFVLDKAVVEFDDIVVTDISPFEPLTRGSALGTVAMRGNSDAAPENTLAALEQAVRTNARFSIVDARLTADGDPVLMADETVDRTTDGTGPVGSLTTAEVTALDAGSSFSDAYAGQPVPTLAEALDLADALVVDVRDDTAAAAAVAGLLDSRDAGPDTLVLVDDDTTAQAVRDASTEPLQLVLDLRGTTVVAAEVTDGPDDIRAVLLDPSTPADVIAALDDRGVGTILAAETPEEWLVADRNGAAFVASTAPGRLAGVLEGAAQDSLGFADDAGPLVVAHRGWSRVAPENTLAAVASGIAAGADMVEIDAHSTLDDVPYVLHDQTLDRTTDRSGDLATQTAAQVDGADAGSWFSPAYAGQHMPLLAQVLDLIDGSGTTLLLEVKGPEDLLEVSGMVDLIEARGMTDQVVLQSFSTDVLQHARSVSDDLVLGLLTGGFGSDPVAQAQALDVAYFNPSWNSIAGDTSPVADLHAAGVRVVPYTVNSAADWDRMVRAGVDGAITDRAGDMVGWRDAHRLGIEPAVLVSLTAPTVDEGDTATSEASATVSIDRPLSAPVTLTVDTVDDTATAGEDYLALTGLAVTIPAGETQASVPVTITGDDVVEGDETVTITVTAIDGATAEGGLSTASLTIINDDATELSTADVQVIEGDTGTTVALVPLSLTAPADADVVFDVVAVPDTATLADDDYTAPAATGTIPAGTLSGTVELVINGDTGPEEDETVEIHLSNPTVATLGDSVSIVTIRNDDAAVRVADASAVEGDAPETATFEFALELDHPSAVDVEVAVATGATSGPGGATAGEDHTDVDTVVRIPAGHTSATVEVPVIGDDLDEDDETLLLVVTDPVDGDGTTVADPTATGTIVDDDVTIVSVDDAAATEGEDLSFTVRVDADPITAGLQPVPRDASVAWSSADGTATAGEDYTADGGSLQLPSGTTTATLLLPTATDTTDEPDGETVTVTLADAIGVVISDGTGLGTILDPADTPDPGSGGGGSTPPTEPTDPSEPTDPEPTDPSEPQEPGEVGDDEVSRTHGATRVETAVNASRDHWPTASTRTNDLSGRAGGVVLARADAYPDALAGGALAASIDGPLLLTNGDALDPMVEEEIVRLGVEDVIVLGGDAAIGRAVEDRLVELGLDVERIAGASRWDTAALVADRVGLPETGEVVVVLGDHPEAARAWPDALSAGALAASPDRLPVLLTAGSSVPAPTMDALQDLGARRVVLIGGPAVIDSEVEAALVGTVGEVVRLAGRDRYATSVAVARDAFARFADDPDGESIDVVFATGADYPDGLAAGAVAARRGALVLLVPPSDLAGDSPTLAFLRSIADRVDSGVVLGGPGAIDESTRALLEEAIAG</sequence>
<feature type="domain" description="GP-PDE" evidence="6">
    <location>
        <begin position="1566"/>
        <end position="1802"/>
    </location>
</feature>
<dbReference type="OrthoDB" id="3268277at2"/>
<dbReference type="InterPro" id="IPR003644">
    <property type="entry name" value="Calx_beta"/>
</dbReference>
<dbReference type="Gene3D" id="3.40.50.12090">
    <property type="match status" value="2"/>
</dbReference>
<dbReference type="InterPro" id="IPR007253">
    <property type="entry name" value="Cell_wall-bd_2"/>
</dbReference>
<feature type="region of interest" description="Disordered" evidence="4">
    <location>
        <begin position="24"/>
        <end position="48"/>
    </location>
</feature>
<feature type="compositionally biased region" description="Polar residues" evidence="4">
    <location>
        <begin position="37"/>
        <end position="46"/>
    </location>
</feature>
<dbReference type="NCBIfam" id="NF038032">
    <property type="entry name" value="CehA_McbA_metalo"/>
    <property type="match status" value="1"/>
</dbReference>
<proteinExistence type="predicted"/>
<protein>
    <submittedName>
        <fullName evidence="7">Glycerophosphoryl diester phosphodiesterase</fullName>
    </submittedName>
</protein>
<dbReference type="Gene3D" id="2.60.40.2030">
    <property type="match status" value="4"/>
</dbReference>
<keyword evidence="8" id="KW-1185">Reference proteome</keyword>
<dbReference type="InterPro" id="IPR038081">
    <property type="entry name" value="CalX-like_sf"/>
</dbReference>
<name>A0A346XYQ6_9ACTN</name>
<feature type="chain" id="PRO_5039626639" evidence="5">
    <location>
        <begin position="19"/>
        <end position="2644"/>
    </location>
</feature>
<dbReference type="Gene3D" id="2.60.40.1120">
    <property type="entry name" value="Carboxypeptidase-like, regulatory domain"/>
    <property type="match status" value="1"/>
</dbReference>
<dbReference type="RefSeq" id="WP_114591856.1">
    <property type="nucleotide sequence ID" value="NZ_CP031165.1"/>
</dbReference>
<evidence type="ECO:0000313" key="8">
    <source>
        <dbReference type="Proteomes" id="UP000264006"/>
    </source>
</evidence>
<dbReference type="SUPFAM" id="SSF89550">
    <property type="entry name" value="PHP domain-like"/>
    <property type="match status" value="1"/>
</dbReference>
<dbReference type="SUPFAM" id="SSF49464">
    <property type="entry name" value="Carboxypeptidase regulatory domain-like"/>
    <property type="match status" value="1"/>
</dbReference>